<sequence>MTSGASNVYRSLADSIVFCGGEVCNVMNVSCYELGEVKNNVKAIEDAEELGKNIVKALI</sequence>
<gene>
    <name evidence="1" type="ORF">SAMN04488528_10409</name>
</gene>
<protein>
    <submittedName>
        <fullName evidence="1">Uncharacterized protein</fullName>
    </submittedName>
</protein>
<reference evidence="1 2" key="1">
    <citation type="submission" date="2016-10" db="EMBL/GenBank/DDBJ databases">
        <authorList>
            <person name="de Groot N.N."/>
        </authorList>
    </citation>
    <scope>NUCLEOTIDE SEQUENCE [LARGE SCALE GENOMIC DNA]</scope>
    <source>
        <strain evidence="1 2">DSM 12271</strain>
    </source>
</reference>
<keyword evidence="2" id="KW-1185">Reference proteome</keyword>
<organism evidence="1 2">
    <name type="scientific">Clostridium frigidicarnis</name>
    <dbReference type="NCBI Taxonomy" id="84698"/>
    <lineage>
        <taxon>Bacteria</taxon>
        <taxon>Bacillati</taxon>
        <taxon>Bacillota</taxon>
        <taxon>Clostridia</taxon>
        <taxon>Eubacteriales</taxon>
        <taxon>Clostridiaceae</taxon>
        <taxon>Clostridium</taxon>
    </lineage>
</organism>
<dbReference type="RefSeq" id="WP_090042806.1">
    <property type="nucleotide sequence ID" value="NZ_FOKI01000040.1"/>
</dbReference>
<accession>A0A1I1ALG5</accession>
<dbReference type="EMBL" id="FOKI01000040">
    <property type="protein sequence ID" value="SFB38881.1"/>
    <property type="molecule type" value="Genomic_DNA"/>
</dbReference>
<evidence type="ECO:0000313" key="2">
    <source>
        <dbReference type="Proteomes" id="UP000198619"/>
    </source>
</evidence>
<name>A0A1I1ALG5_9CLOT</name>
<evidence type="ECO:0000313" key="1">
    <source>
        <dbReference type="EMBL" id="SFB38881.1"/>
    </source>
</evidence>
<proteinExistence type="predicted"/>
<dbReference type="Proteomes" id="UP000198619">
    <property type="component" value="Unassembled WGS sequence"/>
</dbReference>
<dbReference type="AlphaFoldDB" id="A0A1I1ALG5"/>